<reference evidence="2 3" key="1">
    <citation type="submission" date="2017-08" db="EMBL/GenBank/DDBJ databases">
        <title>Infants hospitalized years apart are colonized by the same room-sourced microbial strains.</title>
        <authorList>
            <person name="Brooks B."/>
            <person name="Olm M.R."/>
            <person name="Firek B.A."/>
            <person name="Baker R."/>
            <person name="Thomas B.C."/>
            <person name="Morowitz M.J."/>
            <person name="Banfield J.F."/>
        </authorList>
    </citation>
    <scope>NUCLEOTIDE SEQUENCE [LARGE SCALE GENOMIC DNA]</scope>
    <source>
        <strain evidence="2">S2_003_000_R2_14</strain>
    </source>
</reference>
<proteinExistence type="predicted"/>
<evidence type="ECO:0008006" key="4">
    <source>
        <dbReference type="Google" id="ProtNLM"/>
    </source>
</evidence>
<sequence>MLRALLSILSMTSSLASAQAVLLDRVVVLVDGEPILRSEIQERIQTRPAPDTVEARTQLFTACASKQTPPT</sequence>
<comment type="caution">
    <text evidence="2">The sequence shown here is derived from an EMBL/GenBank/DDBJ whole genome shotgun (WGS) entry which is preliminary data.</text>
</comment>
<feature type="chain" id="PRO_5016174190" description="Peptidylprolyl isomerase" evidence="1">
    <location>
        <begin position="19"/>
        <end position="71"/>
    </location>
</feature>
<dbReference type="Proteomes" id="UP000249061">
    <property type="component" value="Unassembled WGS sequence"/>
</dbReference>
<gene>
    <name evidence="2" type="ORF">DI536_27480</name>
</gene>
<accession>A0A2W5SVN9</accession>
<evidence type="ECO:0000313" key="3">
    <source>
        <dbReference type="Proteomes" id="UP000249061"/>
    </source>
</evidence>
<evidence type="ECO:0000256" key="1">
    <source>
        <dbReference type="SAM" id="SignalP"/>
    </source>
</evidence>
<feature type="signal peptide" evidence="1">
    <location>
        <begin position="1"/>
        <end position="18"/>
    </location>
</feature>
<dbReference type="EMBL" id="QFQP01000031">
    <property type="protein sequence ID" value="PZR07399.1"/>
    <property type="molecule type" value="Genomic_DNA"/>
</dbReference>
<organism evidence="2 3">
    <name type="scientific">Archangium gephyra</name>
    <dbReference type="NCBI Taxonomy" id="48"/>
    <lineage>
        <taxon>Bacteria</taxon>
        <taxon>Pseudomonadati</taxon>
        <taxon>Myxococcota</taxon>
        <taxon>Myxococcia</taxon>
        <taxon>Myxococcales</taxon>
        <taxon>Cystobacterineae</taxon>
        <taxon>Archangiaceae</taxon>
        <taxon>Archangium</taxon>
    </lineage>
</organism>
<evidence type="ECO:0000313" key="2">
    <source>
        <dbReference type="EMBL" id="PZR07399.1"/>
    </source>
</evidence>
<name>A0A2W5SVN9_9BACT</name>
<keyword evidence="1" id="KW-0732">Signal</keyword>
<protein>
    <recommendedName>
        <fullName evidence="4">Peptidylprolyl isomerase</fullName>
    </recommendedName>
</protein>
<dbReference type="AlphaFoldDB" id="A0A2W5SVN9"/>